<dbReference type="Gene3D" id="3.40.50.1820">
    <property type="entry name" value="alpha/beta hydrolase"/>
    <property type="match status" value="1"/>
</dbReference>
<evidence type="ECO:0000313" key="3">
    <source>
        <dbReference type="Proteomes" id="UP000649617"/>
    </source>
</evidence>
<feature type="domain" description="AB hydrolase-1" evidence="1">
    <location>
        <begin position="20"/>
        <end position="124"/>
    </location>
</feature>
<dbReference type="AlphaFoldDB" id="A0A812IPG0"/>
<organism evidence="2 3">
    <name type="scientific">Symbiodinium pilosum</name>
    <name type="common">Dinoflagellate</name>
    <dbReference type="NCBI Taxonomy" id="2952"/>
    <lineage>
        <taxon>Eukaryota</taxon>
        <taxon>Sar</taxon>
        <taxon>Alveolata</taxon>
        <taxon>Dinophyceae</taxon>
        <taxon>Suessiales</taxon>
        <taxon>Symbiodiniaceae</taxon>
        <taxon>Symbiodinium</taxon>
    </lineage>
</organism>
<dbReference type="PANTHER" id="PTHR43329">
    <property type="entry name" value="EPOXIDE HYDROLASE"/>
    <property type="match status" value="1"/>
</dbReference>
<name>A0A812IPG0_SYMPI</name>
<protein>
    <recommendedName>
        <fullName evidence="1">AB hydrolase-1 domain-containing protein</fullName>
    </recommendedName>
</protein>
<evidence type="ECO:0000259" key="1">
    <source>
        <dbReference type="Pfam" id="PF00561"/>
    </source>
</evidence>
<dbReference type="EMBL" id="CAJNIZ010000603">
    <property type="protein sequence ID" value="CAE7170537.1"/>
    <property type="molecule type" value="Genomic_DNA"/>
</dbReference>
<reference evidence="2" key="1">
    <citation type="submission" date="2021-02" db="EMBL/GenBank/DDBJ databases">
        <authorList>
            <person name="Dougan E. K."/>
            <person name="Rhodes N."/>
            <person name="Thang M."/>
            <person name="Chan C."/>
        </authorList>
    </citation>
    <scope>NUCLEOTIDE SEQUENCE</scope>
</reference>
<sequence>PGYRSLSVAIDSGDPKSNVVLLFLHGWPDNAKVWHRQISAFVGWGYHCVAAELPMCGEHGEKAAWGYDFNIVAKQLANLAQQLRTSEGGNRSLVLIGHDWGAWLTYMAQRAAPHLFDAIIPLDIAPGYGQLPFSVQWRIVAYQHAALSCFALSKLPFLSVFLARVNWLRRGWRGAVPDPLGRDERCHGMAVLADLEASSDVPVGSLADTRTPRLGPKLGAGCKVGGPAA</sequence>
<dbReference type="SUPFAM" id="SSF53474">
    <property type="entry name" value="alpha/beta-Hydrolases"/>
    <property type="match status" value="1"/>
</dbReference>
<dbReference type="InterPro" id="IPR029058">
    <property type="entry name" value="AB_hydrolase_fold"/>
</dbReference>
<dbReference type="OrthoDB" id="422515at2759"/>
<gene>
    <name evidence="2" type="ORF">SPIL2461_LOCUS702</name>
</gene>
<dbReference type="Proteomes" id="UP000649617">
    <property type="component" value="Unassembled WGS sequence"/>
</dbReference>
<feature type="non-terminal residue" evidence="2">
    <location>
        <position position="1"/>
    </location>
</feature>
<accession>A0A812IPG0</accession>
<keyword evidence="3" id="KW-1185">Reference proteome</keyword>
<evidence type="ECO:0000313" key="2">
    <source>
        <dbReference type="EMBL" id="CAE7170537.1"/>
    </source>
</evidence>
<proteinExistence type="predicted"/>
<comment type="caution">
    <text evidence="2">The sequence shown here is derived from an EMBL/GenBank/DDBJ whole genome shotgun (WGS) entry which is preliminary data.</text>
</comment>
<dbReference type="InterPro" id="IPR000073">
    <property type="entry name" value="AB_hydrolase_1"/>
</dbReference>
<dbReference type="Pfam" id="PF00561">
    <property type="entry name" value="Abhydrolase_1"/>
    <property type="match status" value="1"/>
</dbReference>